<accession>A0ABR6CM79</accession>
<dbReference type="InterPro" id="IPR012454">
    <property type="entry name" value="DUF1659"/>
</dbReference>
<dbReference type="EMBL" id="JACJHX010000003">
    <property type="protein sequence ID" value="MBA9026132.1"/>
    <property type="molecule type" value="Genomic_DNA"/>
</dbReference>
<dbReference type="RefSeq" id="WP_246399262.1">
    <property type="nucleotide sequence ID" value="NZ_JACJHX010000003.1"/>
</dbReference>
<gene>
    <name evidence="2" type="ORF">HNP81_001417</name>
</gene>
<evidence type="ECO:0000313" key="3">
    <source>
        <dbReference type="Proteomes" id="UP000626697"/>
    </source>
</evidence>
<sequence length="52" mass="6033">MANEMLEAVTIRLEYETGLDEEGMLIVKRKSFSNVKTDATPDRISKRLWMKS</sequence>
<comment type="caution">
    <text evidence="2">The sequence shown here is derived from an EMBL/GenBank/DDBJ whole genome shotgun (WGS) entry which is preliminary data.</text>
</comment>
<name>A0ABR6CM79_9BACI</name>
<organism evidence="2 3">
    <name type="scientific">Peribacillus huizhouensis</name>
    <dbReference type="NCBI Taxonomy" id="1501239"/>
    <lineage>
        <taxon>Bacteria</taxon>
        <taxon>Bacillati</taxon>
        <taxon>Bacillota</taxon>
        <taxon>Bacilli</taxon>
        <taxon>Bacillales</taxon>
        <taxon>Bacillaceae</taxon>
        <taxon>Peribacillus</taxon>
    </lineage>
</organism>
<keyword evidence="3" id="KW-1185">Reference proteome</keyword>
<dbReference type="Pfam" id="PF07872">
    <property type="entry name" value="DUF1659"/>
    <property type="match status" value="1"/>
</dbReference>
<protein>
    <recommendedName>
        <fullName evidence="1">DUF1659 domain-containing protein</fullName>
    </recommendedName>
</protein>
<proteinExistence type="predicted"/>
<evidence type="ECO:0000259" key="1">
    <source>
        <dbReference type="Pfam" id="PF07872"/>
    </source>
</evidence>
<dbReference type="Proteomes" id="UP000626697">
    <property type="component" value="Unassembled WGS sequence"/>
</dbReference>
<feature type="domain" description="DUF1659" evidence="1">
    <location>
        <begin position="3"/>
        <end position="44"/>
    </location>
</feature>
<reference evidence="2 3" key="1">
    <citation type="submission" date="2020-08" db="EMBL/GenBank/DDBJ databases">
        <title>Genomic Encyclopedia of Type Strains, Phase IV (KMG-IV): sequencing the most valuable type-strain genomes for metagenomic binning, comparative biology and taxonomic classification.</title>
        <authorList>
            <person name="Goeker M."/>
        </authorList>
    </citation>
    <scope>NUCLEOTIDE SEQUENCE [LARGE SCALE GENOMIC DNA]</scope>
    <source>
        <strain evidence="2 3">DSM 105481</strain>
    </source>
</reference>
<evidence type="ECO:0000313" key="2">
    <source>
        <dbReference type="EMBL" id="MBA9026132.1"/>
    </source>
</evidence>